<name>A0ABM1E195_PRICU</name>
<dbReference type="InterPro" id="IPR034604">
    <property type="entry name" value="SRRP53"/>
</dbReference>
<feature type="region of interest" description="Disordered" evidence="1">
    <location>
        <begin position="1"/>
        <end position="194"/>
    </location>
</feature>
<dbReference type="Proteomes" id="UP000695022">
    <property type="component" value="Unplaced"/>
</dbReference>
<evidence type="ECO:0000313" key="4">
    <source>
        <dbReference type="RefSeq" id="XP_014665966.1"/>
    </source>
</evidence>
<accession>A0ABM1E195</accession>
<feature type="compositionally biased region" description="Basic and acidic residues" evidence="1">
    <location>
        <begin position="75"/>
        <end position="87"/>
    </location>
</feature>
<evidence type="ECO:0000256" key="1">
    <source>
        <dbReference type="SAM" id="MobiDB-lite"/>
    </source>
</evidence>
<keyword evidence="2" id="KW-1185">Reference proteome</keyword>
<feature type="compositionally biased region" description="Basic and acidic residues" evidence="1">
    <location>
        <begin position="118"/>
        <end position="138"/>
    </location>
</feature>
<feature type="compositionally biased region" description="Basic residues" evidence="1">
    <location>
        <begin position="42"/>
        <end position="56"/>
    </location>
</feature>
<dbReference type="RefSeq" id="XP_014665966.1">
    <property type="nucleotide sequence ID" value="XM_014810480.1"/>
</dbReference>
<feature type="compositionally biased region" description="Basic residues" evidence="1">
    <location>
        <begin position="88"/>
        <end position="117"/>
    </location>
</feature>
<sequence>MGKHSDSDVEYRRRKSRKSTKKRRSRSRSASSNGDDAAARGKSSRGKRRSRRRSRSRSAERSSKSKRRSSSSSRRSRDQRSRSSERRSRSHDRRSRMRERRSRSRDRRSRSRDRRSRSREQRSRSYDRRSRSRDQRSRSRDRRSRSKERQRKNVETKSSHRDARSRSSSPEDKDLNEDNVTMSRDPASEISGFDEMTRAEQNKVRMKLALQAAVAADEALKGRIGPQPLSAEEQMKRQMSIDDINKSDFTPSTFKSTRSDQKVQPTSMAGLTGSNSMSSEHSHDKAMYGLGSSQSVIQPLASTLSSNKIVYQDTDNIAHESLYSNMEEREARWRQRLLQLRQLKLNGVMLT</sequence>
<reference evidence="3 4" key="1">
    <citation type="submission" date="2025-05" db="UniProtKB">
        <authorList>
            <consortium name="RefSeq"/>
        </authorList>
    </citation>
    <scope>IDENTIFICATION</scope>
</reference>
<evidence type="ECO:0000313" key="3">
    <source>
        <dbReference type="RefSeq" id="XP_014665965.1"/>
    </source>
</evidence>
<gene>
    <name evidence="3 4" type="primary">LOC106807954</name>
</gene>
<dbReference type="PANTHER" id="PTHR31968">
    <property type="entry name" value="SERINE/ARGININE-RELATED PROTEIN 53"/>
    <property type="match status" value="1"/>
</dbReference>
<feature type="region of interest" description="Disordered" evidence="1">
    <location>
        <begin position="245"/>
        <end position="286"/>
    </location>
</feature>
<feature type="compositionally biased region" description="Polar residues" evidence="1">
    <location>
        <begin position="247"/>
        <end position="279"/>
    </location>
</feature>
<dbReference type="GeneID" id="106807954"/>
<feature type="compositionally biased region" description="Basic and acidic residues" evidence="1">
    <location>
        <begin position="1"/>
        <end position="11"/>
    </location>
</feature>
<dbReference type="RefSeq" id="XP_014665965.1">
    <property type="nucleotide sequence ID" value="XM_014810479.1"/>
</dbReference>
<proteinExistence type="predicted"/>
<feature type="compositionally biased region" description="Basic residues" evidence="1">
    <location>
        <begin position="12"/>
        <end position="27"/>
    </location>
</feature>
<feature type="compositionally biased region" description="Basic residues" evidence="1">
    <location>
        <begin position="139"/>
        <end position="150"/>
    </location>
</feature>
<organism evidence="2 4">
    <name type="scientific">Priapulus caudatus</name>
    <name type="common">Priapulid worm</name>
    <dbReference type="NCBI Taxonomy" id="37621"/>
    <lineage>
        <taxon>Eukaryota</taxon>
        <taxon>Metazoa</taxon>
        <taxon>Ecdysozoa</taxon>
        <taxon>Scalidophora</taxon>
        <taxon>Priapulida</taxon>
        <taxon>Priapulimorpha</taxon>
        <taxon>Priapulimorphida</taxon>
        <taxon>Priapulidae</taxon>
        <taxon>Priapulus</taxon>
    </lineage>
</organism>
<evidence type="ECO:0000313" key="2">
    <source>
        <dbReference type="Proteomes" id="UP000695022"/>
    </source>
</evidence>
<dbReference type="PANTHER" id="PTHR31968:SF4">
    <property type="entry name" value="SERINE_ARGININE-RELATED PROTEIN 53"/>
    <property type="match status" value="1"/>
</dbReference>
<feature type="compositionally biased region" description="Basic and acidic residues" evidence="1">
    <location>
        <begin position="151"/>
        <end position="173"/>
    </location>
</feature>
<protein>
    <submittedName>
        <fullName evidence="3 4">Serine/Arginine-related protein 53-like isoform X1</fullName>
    </submittedName>
</protein>